<sequence>MQEREAWRLSGSVALRPEPFGALAYDFHTRRLSFLKTPRLVDVVRRLGDSNDVGTALTAAEVPDAERPSYLAALTTLASGGLLEER</sequence>
<protein>
    <submittedName>
        <fullName evidence="1">Mycofactocin biosynthesis chaperone MftB</fullName>
    </submittedName>
</protein>
<organism evidence="1 2">
    <name type="scientific">Nocardioides guangzhouensis</name>
    <dbReference type="NCBI Taxonomy" id="2497878"/>
    <lineage>
        <taxon>Bacteria</taxon>
        <taxon>Bacillati</taxon>
        <taxon>Actinomycetota</taxon>
        <taxon>Actinomycetes</taxon>
        <taxon>Propionibacteriales</taxon>
        <taxon>Nocardioidaceae</taxon>
        <taxon>Nocardioides</taxon>
    </lineage>
</organism>
<dbReference type="AlphaFoldDB" id="A0A4Q4ZA94"/>
<dbReference type="EMBL" id="SDKM01000021">
    <property type="protein sequence ID" value="RYP84813.1"/>
    <property type="molecule type" value="Genomic_DNA"/>
</dbReference>
<name>A0A4Q4ZA94_9ACTN</name>
<dbReference type="RefSeq" id="WP_134718670.1">
    <property type="nucleotide sequence ID" value="NZ_SDKM01000021.1"/>
</dbReference>
<evidence type="ECO:0000313" key="1">
    <source>
        <dbReference type="EMBL" id="RYP84813.1"/>
    </source>
</evidence>
<reference evidence="1 2" key="1">
    <citation type="submission" date="2019-01" db="EMBL/GenBank/DDBJ databases">
        <title>Nocardioides guangzhouensis sp. nov., an actinobacterium isolated from soil.</title>
        <authorList>
            <person name="Fu Y."/>
            <person name="Cai Y."/>
            <person name="Lin Z."/>
            <person name="Chen P."/>
        </authorList>
    </citation>
    <scope>NUCLEOTIDE SEQUENCE [LARGE SCALE GENOMIC DNA]</scope>
    <source>
        <strain evidence="1 2">130</strain>
    </source>
</reference>
<dbReference type="OrthoDB" id="3784885at2"/>
<proteinExistence type="predicted"/>
<dbReference type="Proteomes" id="UP000295198">
    <property type="component" value="Unassembled WGS sequence"/>
</dbReference>
<dbReference type="InterPro" id="IPR023850">
    <property type="entry name" value="MftB"/>
</dbReference>
<comment type="caution">
    <text evidence="1">The sequence shown here is derived from an EMBL/GenBank/DDBJ whole genome shotgun (WGS) entry which is preliminary data.</text>
</comment>
<gene>
    <name evidence="1" type="primary">mftB</name>
    <name evidence="1" type="ORF">EKO23_15000</name>
</gene>
<keyword evidence="2" id="KW-1185">Reference proteome</keyword>
<dbReference type="Pfam" id="PF26520">
    <property type="entry name" value="MftB_chaperone"/>
    <property type="match status" value="1"/>
</dbReference>
<dbReference type="NCBIfam" id="TIGR03967">
    <property type="entry name" value="mycofact_MftB"/>
    <property type="match status" value="1"/>
</dbReference>
<evidence type="ECO:0000313" key="2">
    <source>
        <dbReference type="Proteomes" id="UP000295198"/>
    </source>
</evidence>
<accession>A0A4Q4ZA94</accession>